<name>X0SZ16_9ZZZZ</name>
<dbReference type="SUPFAM" id="SSF103647">
    <property type="entry name" value="TSP type-3 repeat"/>
    <property type="match status" value="1"/>
</dbReference>
<gene>
    <name evidence="1" type="ORF">S01H1_17084</name>
</gene>
<dbReference type="InterPro" id="IPR028974">
    <property type="entry name" value="TSP_type-3_rpt"/>
</dbReference>
<protein>
    <submittedName>
        <fullName evidence="1">Uncharacterized protein</fullName>
    </submittedName>
</protein>
<sequence>LRVKIQDTHPNDTFYISEFCIETDTFIQAGHLDTNAWLTDPALSDSDLDGWADAYEIFTSLTNPLNKDTDGDNAWDPNDRDPLRNVMLEIRPISGTFNNIYWPWPSPSLEMVIRFHVNDLIDPEFLEDSSRIGFCTAPKLASINPTWWGAYQTALWDQGEGYRYYYDISDDIRVQSNIIPFYFQLWQMLNTGDVPIFAGAWLKDTYSINNVGHWEELVVQMNGDKIRCQVETIAIERANTIAIFESNSTSFTGHYNNEERMSIIQLHVTEDGNYTTGTPFKPGSNTIVIPTSLFEKTVLNSYLQNEQLENTPLYTDQEGMFEFYSIDRDGNIVDDQCGDTDFLFVRYNITQSE</sequence>
<feature type="non-terminal residue" evidence="1">
    <location>
        <position position="1"/>
    </location>
</feature>
<comment type="caution">
    <text evidence="1">The sequence shown here is derived from an EMBL/GenBank/DDBJ whole genome shotgun (WGS) entry which is preliminary data.</text>
</comment>
<reference evidence="1" key="1">
    <citation type="journal article" date="2014" name="Front. Microbiol.">
        <title>High frequency of phylogenetically diverse reductive dehalogenase-homologous genes in deep subseafloor sedimentary metagenomes.</title>
        <authorList>
            <person name="Kawai M."/>
            <person name="Futagami T."/>
            <person name="Toyoda A."/>
            <person name="Takaki Y."/>
            <person name="Nishi S."/>
            <person name="Hori S."/>
            <person name="Arai W."/>
            <person name="Tsubouchi T."/>
            <person name="Morono Y."/>
            <person name="Uchiyama I."/>
            <person name="Ito T."/>
            <person name="Fujiyama A."/>
            <person name="Inagaki F."/>
            <person name="Takami H."/>
        </authorList>
    </citation>
    <scope>NUCLEOTIDE SEQUENCE</scope>
    <source>
        <strain evidence="1">Expedition CK06-06</strain>
    </source>
</reference>
<dbReference type="GO" id="GO:0005509">
    <property type="term" value="F:calcium ion binding"/>
    <property type="evidence" value="ECO:0007669"/>
    <property type="project" value="InterPro"/>
</dbReference>
<organism evidence="1">
    <name type="scientific">marine sediment metagenome</name>
    <dbReference type="NCBI Taxonomy" id="412755"/>
    <lineage>
        <taxon>unclassified sequences</taxon>
        <taxon>metagenomes</taxon>
        <taxon>ecological metagenomes</taxon>
    </lineage>
</organism>
<dbReference type="AlphaFoldDB" id="X0SZ16"/>
<feature type="non-terminal residue" evidence="1">
    <location>
        <position position="353"/>
    </location>
</feature>
<accession>X0SZ16</accession>
<dbReference type="EMBL" id="BARS01009029">
    <property type="protein sequence ID" value="GAF69030.1"/>
    <property type="molecule type" value="Genomic_DNA"/>
</dbReference>
<proteinExistence type="predicted"/>
<evidence type="ECO:0000313" key="1">
    <source>
        <dbReference type="EMBL" id="GAF69030.1"/>
    </source>
</evidence>